<reference evidence="1 2" key="1">
    <citation type="submission" date="2008-04" db="EMBL/GenBank/DDBJ databases">
        <title>Draft genome sequence of Bacteroides intestinalis (DSM 17393).</title>
        <authorList>
            <person name="Sudarsanam P."/>
            <person name="Ley R."/>
            <person name="Guruge J."/>
            <person name="Turnbaugh P.J."/>
            <person name="Mahowald M."/>
            <person name="Liep D."/>
            <person name="Gordon J."/>
        </authorList>
    </citation>
    <scope>NUCLEOTIDE SEQUENCE [LARGE SCALE GENOMIC DNA]</scope>
    <source>
        <strain evidence="1 2">DSM 17393</strain>
    </source>
</reference>
<proteinExistence type="predicted"/>
<dbReference type="eggNOG" id="ENOG50312K5">
    <property type="taxonomic scope" value="Bacteria"/>
</dbReference>
<dbReference type="GeneID" id="26158470"/>
<gene>
    <name evidence="1" type="ORF">BACINT_01032</name>
</gene>
<accession>B3C968</accession>
<comment type="caution">
    <text evidence="1">The sequence shown here is derived from an EMBL/GenBank/DDBJ whole genome shotgun (WGS) entry which is preliminary data.</text>
</comment>
<protein>
    <submittedName>
        <fullName evidence="1">Uncharacterized protein</fullName>
    </submittedName>
</protein>
<name>B3C968_9BACE</name>
<reference evidence="1 2" key="2">
    <citation type="submission" date="2008-04" db="EMBL/GenBank/DDBJ databases">
        <authorList>
            <person name="Fulton L."/>
            <person name="Clifton S."/>
            <person name="Fulton B."/>
            <person name="Xu J."/>
            <person name="Minx P."/>
            <person name="Pepin K.H."/>
            <person name="Johnson M."/>
            <person name="Thiruvilangam P."/>
            <person name="Bhonagiri V."/>
            <person name="Nash W.E."/>
            <person name="Mardis E.R."/>
            <person name="Wilson R.K."/>
        </authorList>
    </citation>
    <scope>NUCLEOTIDE SEQUENCE [LARGE SCALE GENOMIC DNA]</scope>
    <source>
        <strain evidence="1 2">DSM 17393</strain>
    </source>
</reference>
<evidence type="ECO:0000313" key="1">
    <source>
        <dbReference type="EMBL" id="EDV05947.1"/>
    </source>
</evidence>
<dbReference type="RefSeq" id="WP_007660990.1">
    <property type="nucleotide sequence ID" value="NZ_ABJL02000007.1"/>
</dbReference>
<dbReference type="EMBL" id="ABJL02000007">
    <property type="protein sequence ID" value="EDV05947.1"/>
    <property type="molecule type" value="Genomic_DNA"/>
</dbReference>
<sequence length="133" mass="15671">MIKQDYLIRMIQEIISLIVNALLKKKKYRWNEWTEYDGLTRQILGFPTDELLSMNTQELIDRYKGDPNEMGKIELAAMTMLKISDDMEAEDLLRKSKLHQDGLELLKYVQKESTSFSIQRVQLINMLETSQLL</sequence>
<dbReference type="STRING" id="471870.BACINT_01032"/>
<dbReference type="AlphaFoldDB" id="B3C968"/>
<organism evidence="1 2">
    <name type="scientific">Bacteroides intestinalis DSM 17393</name>
    <dbReference type="NCBI Taxonomy" id="471870"/>
    <lineage>
        <taxon>Bacteria</taxon>
        <taxon>Pseudomonadati</taxon>
        <taxon>Bacteroidota</taxon>
        <taxon>Bacteroidia</taxon>
        <taxon>Bacteroidales</taxon>
        <taxon>Bacteroidaceae</taxon>
        <taxon>Bacteroides</taxon>
    </lineage>
</organism>
<dbReference type="OrthoDB" id="1121032at2"/>
<evidence type="ECO:0000313" key="2">
    <source>
        <dbReference type="Proteomes" id="UP000004596"/>
    </source>
</evidence>
<dbReference type="Proteomes" id="UP000004596">
    <property type="component" value="Unassembled WGS sequence"/>
</dbReference>